<dbReference type="KEGG" id="mint:C7M51_03587"/>
<dbReference type="Gene3D" id="1.10.3510.10">
    <property type="entry name" value="NMB0513-like"/>
    <property type="match status" value="1"/>
</dbReference>
<accession>A0A6P1Q4F8</accession>
<organism evidence="1 2">
    <name type="scientific">Mixta intestinalis</name>
    <dbReference type="NCBI Taxonomy" id="1615494"/>
    <lineage>
        <taxon>Bacteria</taxon>
        <taxon>Pseudomonadati</taxon>
        <taxon>Pseudomonadota</taxon>
        <taxon>Gammaproteobacteria</taxon>
        <taxon>Enterobacterales</taxon>
        <taxon>Erwiniaceae</taxon>
        <taxon>Mixta</taxon>
    </lineage>
</organism>
<dbReference type="RefSeq" id="WP_160622910.1">
    <property type="nucleotide sequence ID" value="NZ_CP028271.1"/>
</dbReference>
<evidence type="ECO:0000313" key="1">
    <source>
        <dbReference type="EMBL" id="QHM73242.1"/>
    </source>
</evidence>
<dbReference type="InterPro" id="IPR023138">
    <property type="entry name" value="NMB0513-like_sf"/>
</dbReference>
<sequence length="79" mass="9393">MKNKLLTDKEYEEITGAAEMQDLNGLWAYSIPTNKIPENFSFNERKETFFYLLEKLLQEGRIKLEKLWPLKINSANHRC</sequence>
<dbReference type="AlphaFoldDB" id="A0A6P1Q4F8"/>
<dbReference type="Proteomes" id="UP000464053">
    <property type="component" value="Chromosome"/>
</dbReference>
<evidence type="ECO:0000313" key="2">
    <source>
        <dbReference type="Proteomes" id="UP000464053"/>
    </source>
</evidence>
<gene>
    <name evidence="1" type="ORF">C7M51_03587</name>
</gene>
<dbReference type="EMBL" id="CP028271">
    <property type="protein sequence ID" value="QHM73242.1"/>
    <property type="molecule type" value="Genomic_DNA"/>
</dbReference>
<dbReference type="OrthoDB" id="5678714at2"/>
<keyword evidence="2" id="KW-1185">Reference proteome</keyword>
<name>A0A6P1Q4F8_9GAMM</name>
<dbReference type="SUPFAM" id="SSF160472">
    <property type="entry name" value="NMB0513-like"/>
    <property type="match status" value="1"/>
</dbReference>
<protein>
    <submittedName>
        <fullName evidence="1">Uncharacterized protein</fullName>
    </submittedName>
</protein>
<reference evidence="1 2" key="1">
    <citation type="submission" date="2018-03" db="EMBL/GenBank/DDBJ databases">
        <title>Pantoea intestinalis SRCM103226 isolated form the mealworm.</title>
        <authorList>
            <person name="Jeong D.-Y."/>
            <person name="Kim J.W."/>
        </authorList>
    </citation>
    <scope>NUCLEOTIDE SEQUENCE [LARGE SCALE GENOMIC DNA]</scope>
    <source>
        <strain evidence="1 2">SRCM103226</strain>
    </source>
</reference>
<proteinExistence type="predicted"/>